<dbReference type="InterPro" id="IPR002559">
    <property type="entry name" value="Transposase_11"/>
</dbReference>
<evidence type="ECO:0000313" key="3">
    <source>
        <dbReference type="Proteomes" id="UP001267426"/>
    </source>
</evidence>
<dbReference type="Pfam" id="PF01609">
    <property type="entry name" value="DDE_Tnp_1"/>
    <property type="match status" value="1"/>
</dbReference>
<organism evidence="2 3">
    <name type="scientific">Rubrivirga litoralis</name>
    <dbReference type="NCBI Taxonomy" id="3075598"/>
    <lineage>
        <taxon>Bacteria</taxon>
        <taxon>Pseudomonadati</taxon>
        <taxon>Rhodothermota</taxon>
        <taxon>Rhodothermia</taxon>
        <taxon>Rhodothermales</taxon>
        <taxon>Rubricoccaceae</taxon>
        <taxon>Rubrivirga</taxon>
    </lineage>
</organism>
<sequence>MHKKTLGSVRDAGGEWLVKLKRNAPRLYAECEAQTVGDPLSVSDTTERTRGRVVRRVVEVYAPPAWRGDWPDIGRVVRVTRSGARDGGAYERTGLYVTSRTDGAAVLGEVIRWHWHVENRLHWCKDALQNEDAGGVRSKAGAAVLSLIRGATLSVLRHNGEWSPTAARSRLANRVGTMLAILRT</sequence>
<name>A0ABU3BQK9_9BACT</name>
<proteinExistence type="predicted"/>
<accession>A0ABU3BQK9</accession>
<evidence type="ECO:0000313" key="2">
    <source>
        <dbReference type="EMBL" id="MDT0631579.1"/>
    </source>
</evidence>
<comment type="caution">
    <text evidence="2">The sequence shown here is derived from an EMBL/GenBank/DDBJ whole genome shotgun (WGS) entry which is preliminary data.</text>
</comment>
<dbReference type="PANTHER" id="PTHR30298">
    <property type="entry name" value="H REPEAT-ASSOCIATED PREDICTED TRANSPOSASE"/>
    <property type="match status" value="1"/>
</dbReference>
<protein>
    <submittedName>
        <fullName evidence="2">ISAs1 family transposase</fullName>
    </submittedName>
</protein>
<dbReference type="InterPro" id="IPR051698">
    <property type="entry name" value="Transposase_11-like"/>
</dbReference>
<keyword evidence="3" id="KW-1185">Reference proteome</keyword>
<dbReference type="NCBIfam" id="NF033564">
    <property type="entry name" value="transpos_ISAs1"/>
    <property type="match status" value="1"/>
</dbReference>
<dbReference type="PANTHER" id="PTHR30298:SF0">
    <property type="entry name" value="PROTEIN YBFL-RELATED"/>
    <property type="match status" value="1"/>
</dbReference>
<dbReference type="EMBL" id="JAVRHT010000014">
    <property type="protein sequence ID" value="MDT0631579.1"/>
    <property type="molecule type" value="Genomic_DNA"/>
</dbReference>
<evidence type="ECO:0000259" key="1">
    <source>
        <dbReference type="Pfam" id="PF01609"/>
    </source>
</evidence>
<gene>
    <name evidence="2" type="ORF">RM540_07435</name>
</gene>
<feature type="domain" description="Transposase IS4-like" evidence="1">
    <location>
        <begin position="3"/>
        <end position="143"/>
    </location>
</feature>
<dbReference type="InterPro" id="IPR047647">
    <property type="entry name" value="ISAs1_transpos"/>
</dbReference>
<reference evidence="2 3" key="1">
    <citation type="submission" date="2023-09" db="EMBL/GenBank/DDBJ databases">
        <authorList>
            <person name="Rey-Velasco X."/>
        </authorList>
    </citation>
    <scope>NUCLEOTIDE SEQUENCE [LARGE SCALE GENOMIC DNA]</scope>
    <source>
        <strain evidence="2 3">F394</strain>
    </source>
</reference>
<dbReference type="Proteomes" id="UP001267426">
    <property type="component" value="Unassembled WGS sequence"/>
</dbReference>